<protein>
    <recommendedName>
        <fullName evidence="3">DUF6534 domain-containing protein</fullName>
    </recommendedName>
</protein>
<sequence>MSSTESSAAVASEIALFLGVLEVGILLNAFLFGIVLMQFVNYVSIGFEDTLSTKILVWYTFLNNGIHTMIACSLIWTFTITDFGDLTELYSSAPWQIAVSPLFIAAGTIPVQLFLALRVVKLAKRVGPYFLGLTCALMASHGSLALYLTIKMLADNTPIAEYQEYYKQDLQAWTALSSVTDVLITVALCVVLLFRRTGFKCESAIQCKGGPSQPKVATDSVLWYIGRKSVECAVPVVLFAIGHLVAFTVSPTTGFYLFFGVSLARLEGVTVFGTLNARAHLRGTDLSGSHPSNGGVKVYSGGRGPSGNRDGSDNDNVFGTRKADRSNYNGATFQQVHVSVMREEYANDSDIPLDTISMKKSVLPV</sequence>
<dbReference type="Pfam" id="PF20152">
    <property type="entry name" value="DUF6534"/>
    <property type="match status" value="1"/>
</dbReference>
<accession>A0A0D7A5G1</accession>
<dbReference type="InterPro" id="IPR045339">
    <property type="entry name" value="DUF6534"/>
</dbReference>
<dbReference type="AlphaFoldDB" id="A0A0D7A5G1"/>
<feature type="region of interest" description="Disordered" evidence="1">
    <location>
        <begin position="286"/>
        <end position="323"/>
    </location>
</feature>
<dbReference type="OrthoDB" id="2562493at2759"/>
<gene>
    <name evidence="4" type="ORF">FISHEDRAFT_60787</name>
</gene>
<dbReference type="PANTHER" id="PTHR40465">
    <property type="entry name" value="CHROMOSOME 1, WHOLE GENOME SHOTGUN SEQUENCE"/>
    <property type="match status" value="1"/>
</dbReference>
<feature type="transmembrane region" description="Helical" evidence="2">
    <location>
        <begin position="55"/>
        <end position="78"/>
    </location>
</feature>
<evidence type="ECO:0000256" key="2">
    <source>
        <dbReference type="SAM" id="Phobius"/>
    </source>
</evidence>
<feature type="transmembrane region" description="Helical" evidence="2">
    <location>
        <begin position="129"/>
        <end position="150"/>
    </location>
</feature>
<proteinExistence type="predicted"/>
<feature type="transmembrane region" description="Helical" evidence="2">
    <location>
        <begin position="14"/>
        <end position="43"/>
    </location>
</feature>
<feature type="transmembrane region" description="Helical" evidence="2">
    <location>
        <begin position="98"/>
        <end position="117"/>
    </location>
</feature>
<evidence type="ECO:0000256" key="1">
    <source>
        <dbReference type="SAM" id="MobiDB-lite"/>
    </source>
</evidence>
<evidence type="ECO:0000259" key="3">
    <source>
        <dbReference type="Pfam" id="PF20152"/>
    </source>
</evidence>
<dbReference type="Proteomes" id="UP000054144">
    <property type="component" value="Unassembled WGS sequence"/>
</dbReference>
<evidence type="ECO:0000313" key="5">
    <source>
        <dbReference type="Proteomes" id="UP000054144"/>
    </source>
</evidence>
<keyword evidence="2" id="KW-1133">Transmembrane helix</keyword>
<feature type="domain" description="DUF6534" evidence="3">
    <location>
        <begin position="177"/>
        <end position="280"/>
    </location>
</feature>
<keyword evidence="5" id="KW-1185">Reference proteome</keyword>
<feature type="transmembrane region" description="Helical" evidence="2">
    <location>
        <begin position="232"/>
        <end position="249"/>
    </location>
</feature>
<name>A0A0D7A5G1_9AGAR</name>
<keyword evidence="2" id="KW-0472">Membrane</keyword>
<keyword evidence="2" id="KW-0812">Transmembrane</keyword>
<dbReference type="PANTHER" id="PTHR40465:SF1">
    <property type="entry name" value="DUF6534 DOMAIN-CONTAINING PROTEIN"/>
    <property type="match status" value="1"/>
</dbReference>
<feature type="transmembrane region" description="Helical" evidence="2">
    <location>
        <begin position="170"/>
        <end position="194"/>
    </location>
</feature>
<organism evidence="4 5">
    <name type="scientific">Fistulina hepatica ATCC 64428</name>
    <dbReference type="NCBI Taxonomy" id="1128425"/>
    <lineage>
        <taxon>Eukaryota</taxon>
        <taxon>Fungi</taxon>
        <taxon>Dikarya</taxon>
        <taxon>Basidiomycota</taxon>
        <taxon>Agaricomycotina</taxon>
        <taxon>Agaricomycetes</taxon>
        <taxon>Agaricomycetidae</taxon>
        <taxon>Agaricales</taxon>
        <taxon>Fistulinaceae</taxon>
        <taxon>Fistulina</taxon>
    </lineage>
</organism>
<dbReference type="EMBL" id="KN882045">
    <property type="protein sequence ID" value="KIY45945.1"/>
    <property type="molecule type" value="Genomic_DNA"/>
</dbReference>
<reference evidence="4 5" key="1">
    <citation type="journal article" date="2015" name="Fungal Genet. Biol.">
        <title>Evolution of novel wood decay mechanisms in Agaricales revealed by the genome sequences of Fistulina hepatica and Cylindrobasidium torrendii.</title>
        <authorList>
            <person name="Floudas D."/>
            <person name="Held B.W."/>
            <person name="Riley R."/>
            <person name="Nagy L.G."/>
            <person name="Koehler G."/>
            <person name="Ransdell A.S."/>
            <person name="Younus H."/>
            <person name="Chow J."/>
            <person name="Chiniquy J."/>
            <person name="Lipzen A."/>
            <person name="Tritt A."/>
            <person name="Sun H."/>
            <person name="Haridas S."/>
            <person name="LaButti K."/>
            <person name="Ohm R.A."/>
            <person name="Kues U."/>
            <person name="Blanchette R.A."/>
            <person name="Grigoriev I.V."/>
            <person name="Minto R.E."/>
            <person name="Hibbett D.S."/>
        </authorList>
    </citation>
    <scope>NUCLEOTIDE SEQUENCE [LARGE SCALE GENOMIC DNA]</scope>
    <source>
        <strain evidence="4 5">ATCC 64428</strain>
    </source>
</reference>
<evidence type="ECO:0000313" key="4">
    <source>
        <dbReference type="EMBL" id="KIY45945.1"/>
    </source>
</evidence>